<dbReference type="KEGG" id="dci:103516077"/>
<dbReference type="PANTHER" id="PTHR12931:SF15">
    <property type="entry name" value="UBIQUITIN THIOESTERASE OTUBAIN-LIKE"/>
    <property type="match status" value="1"/>
</dbReference>
<dbReference type="GO" id="GO:0006508">
    <property type="term" value="P:proteolysis"/>
    <property type="evidence" value="ECO:0007669"/>
    <property type="project" value="UniProtKB-KW"/>
</dbReference>
<dbReference type="PANTHER" id="PTHR12931">
    <property type="entry name" value="UBIQUITIN THIOLESTERASE PROTEIN OTUB"/>
    <property type="match status" value="1"/>
</dbReference>
<feature type="site" description="Interacts with free ubiquitin" evidence="9">
    <location>
        <position position="259"/>
    </location>
</feature>
<feature type="domain" description="OTU" evidence="10">
    <location>
        <begin position="79"/>
        <end position="270"/>
    </location>
</feature>
<evidence type="ECO:0000256" key="9">
    <source>
        <dbReference type="PIRSR" id="PIRSR013503-2"/>
    </source>
</evidence>
<evidence type="ECO:0000256" key="7">
    <source>
        <dbReference type="PIRNR" id="PIRNR013503"/>
    </source>
</evidence>
<comment type="similarity">
    <text evidence="2 7">Belongs to the peptidase C65 family.</text>
</comment>
<dbReference type="STRING" id="121845.A0A3Q0J7F4"/>
<evidence type="ECO:0000313" key="12">
    <source>
        <dbReference type="RefSeq" id="XP_026684381.1"/>
    </source>
</evidence>
<evidence type="ECO:0000256" key="3">
    <source>
        <dbReference type="ARBA" id="ARBA00022670"/>
    </source>
</evidence>
<comment type="catalytic activity">
    <reaction evidence="1 7">
        <text>Thiol-dependent hydrolysis of ester, thioester, amide, peptide and isopeptide bonds formed by the C-terminal Gly of ubiquitin (a 76-residue protein attached to proteins as an intracellular targeting signal).</text>
        <dbReference type="EC" id="3.4.19.12"/>
    </reaction>
</comment>
<dbReference type="EC" id="3.4.19.12" evidence="7"/>
<dbReference type="InterPro" id="IPR042467">
    <property type="entry name" value="Peptidase_C65_otubain_sub2"/>
</dbReference>
<evidence type="ECO:0000256" key="5">
    <source>
        <dbReference type="ARBA" id="ARBA00022801"/>
    </source>
</evidence>
<dbReference type="SUPFAM" id="SSF54001">
    <property type="entry name" value="Cysteine proteinases"/>
    <property type="match status" value="1"/>
</dbReference>
<dbReference type="GO" id="GO:0071108">
    <property type="term" value="P:protein K48-linked deubiquitination"/>
    <property type="evidence" value="ECO:0007669"/>
    <property type="project" value="TreeGrafter"/>
</dbReference>
<dbReference type="CDD" id="cd22763">
    <property type="entry name" value="OTUB1"/>
    <property type="match status" value="1"/>
</dbReference>
<dbReference type="InterPro" id="IPR042468">
    <property type="entry name" value="Peptidase_C65_otubain_sub1"/>
</dbReference>
<evidence type="ECO:0000256" key="1">
    <source>
        <dbReference type="ARBA" id="ARBA00000707"/>
    </source>
</evidence>
<feature type="site" description="Interacts with free ubiquitin" evidence="9">
    <location>
        <position position="219"/>
    </location>
</feature>
<keyword evidence="3 7" id="KW-0645">Protease</keyword>
<keyword evidence="4 7" id="KW-0833">Ubl conjugation pathway</keyword>
<dbReference type="GO" id="GO:0043130">
    <property type="term" value="F:ubiquitin binding"/>
    <property type="evidence" value="ECO:0007669"/>
    <property type="project" value="UniProtKB-UniRule"/>
</dbReference>
<feature type="active site" evidence="8">
    <location>
        <position position="87"/>
    </location>
</feature>
<reference evidence="12" key="1">
    <citation type="submission" date="2025-08" db="UniProtKB">
        <authorList>
            <consortium name="RefSeq"/>
        </authorList>
    </citation>
    <scope>IDENTIFICATION</scope>
</reference>
<proteinExistence type="inferred from homology"/>
<evidence type="ECO:0000256" key="4">
    <source>
        <dbReference type="ARBA" id="ARBA00022786"/>
    </source>
</evidence>
<dbReference type="PROSITE" id="PS50802">
    <property type="entry name" value="OTU"/>
    <property type="match status" value="1"/>
</dbReference>
<dbReference type="PIRSF" id="PIRSF013503">
    <property type="entry name" value="Ubiquitin_thioesterase_Otubain"/>
    <property type="match status" value="1"/>
</dbReference>
<evidence type="ECO:0000256" key="8">
    <source>
        <dbReference type="PIRSR" id="PIRSR013503-1"/>
    </source>
</evidence>
<evidence type="ECO:0000256" key="2">
    <source>
        <dbReference type="ARBA" id="ARBA00006579"/>
    </source>
</evidence>
<evidence type="ECO:0000259" key="10">
    <source>
        <dbReference type="PROSITE" id="PS50802"/>
    </source>
</evidence>
<sequence>MADDNIEPDQASFDKGYSEDANQVNQDDLILQQSKNIEKEISDSIMLVGDKEDIMVLEQQYIGDEVYKGKVKDLARKYSNLRRTRPDGNCFFRSFGFALLESLYHLEFNSFRLIAEKSKDKLLELGFQKFTLEDFHDQFMEVVNLISKPETNEDTLVEVFNNKDYSDYVVVYLRLIASGQLQQDADFYQNFIEGNRTVFEFCRQEVEPMFKESDHIHIIALSTALDVGVRVRYMDRGDSTEAIAHDFPEDKPPQIHLLYRPGHYDILYPL</sequence>
<dbReference type="GO" id="GO:0004843">
    <property type="term" value="F:cysteine-type deubiquitinase activity"/>
    <property type="evidence" value="ECO:0007669"/>
    <property type="project" value="UniProtKB-UniRule"/>
</dbReference>
<evidence type="ECO:0000313" key="11">
    <source>
        <dbReference type="Proteomes" id="UP000079169"/>
    </source>
</evidence>
<dbReference type="InterPro" id="IPR003323">
    <property type="entry name" value="OTU_dom"/>
</dbReference>
<dbReference type="InterPro" id="IPR019400">
    <property type="entry name" value="Peptidase_C65_otubain"/>
</dbReference>
<name>A0A3Q0J7F4_DIACI</name>
<gene>
    <name evidence="12" type="primary">LOC103516077</name>
</gene>
<dbReference type="InterPro" id="IPR016615">
    <property type="entry name" value="Otubain"/>
</dbReference>
<dbReference type="AlphaFoldDB" id="A0A3Q0J7F4"/>
<dbReference type="Proteomes" id="UP000079169">
    <property type="component" value="Unplaced"/>
</dbReference>
<dbReference type="Gene3D" id="3.30.200.60">
    <property type="entry name" value="Peptidase C65 Otubain, subdomain 1"/>
    <property type="match status" value="1"/>
</dbReference>
<evidence type="ECO:0000256" key="6">
    <source>
        <dbReference type="ARBA" id="ARBA00022807"/>
    </source>
</evidence>
<keyword evidence="6 7" id="KW-0788">Thiol protease</keyword>
<feature type="site" description="Interacts with free ubiquitin" evidence="9">
    <location>
        <position position="264"/>
    </location>
</feature>
<organism evidence="11 12">
    <name type="scientific">Diaphorina citri</name>
    <name type="common">Asian citrus psyllid</name>
    <dbReference type="NCBI Taxonomy" id="121845"/>
    <lineage>
        <taxon>Eukaryota</taxon>
        <taxon>Metazoa</taxon>
        <taxon>Ecdysozoa</taxon>
        <taxon>Arthropoda</taxon>
        <taxon>Hexapoda</taxon>
        <taxon>Insecta</taxon>
        <taxon>Pterygota</taxon>
        <taxon>Neoptera</taxon>
        <taxon>Paraneoptera</taxon>
        <taxon>Hemiptera</taxon>
        <taxon>Sternorrhyncha</taxon>
        <taxon>Psylloidea</taxon>
        <taxon>Psyllidae</taxon>
        <taxon>Diaphorininae</taxon>
        <taxon>Diaphorina</taxon>
    </lineage>
</organism>
<dbReference type="FunFam" id="1.20.1300.20:FF:000001">
    <property type="entry name" value="Ubiquitin thioesterase OTUB1"/>
    <property type="match status" value="1"/>
</dbReference>
<accession>A0A3Q0J7F4</accession>
<dbReference type="Gene3D" id="1.20.1300.20">
    <property type="entry name" value="Peptidase C65 Otubain, subdomain 2"/>
    <property type="match status" value="1"/>
</dbReference>
<feature type="active site" evidence="8">
    <location>
        <position position="263"/>
    </location>
</feature>
<dbReference type="Pfam" id="PF10275">
    <property type="entry name" value="Peptidase_C65"/>
    <property type="match status" value="1"/>
</dbReference>
<dbReference type="GO" id="GO:0005634">
    <property type="term" value="C:nucleus"/>
    <property type="evidence" value="ECO:0007669"/>
    <property type="project" value="TreeGrafter"/>
</dbReference>
<dbReference type="InterPro" id="IPR038765">
    <property type="entry name" value="Papain-like_cys_pep_sf"/>
</dbReference>
<dbReference type="RefSeq" id="XP_026684381.1">
    <property type="nucleotide sequence ID" value="XM_026828580.1"/>
</dbReference>
<dbReference type="GeneID" id="103516077"/>
<dbReference type="PaxDb" id="121845-A0A3Q0J7F4"/>
<protein>
    <recommendedName>
        <fullName evidence="7">Ubiquitin thioesterase</fullName>
        <ecNumber evidence="7">3.4.19.12</ecNumber>
    </recommendedName>
</protein>
<feature type="site" description="Interacts with free ubiquitin" evidence="9">
    <location>
        <position position="235"/>
    </location>
</feature>
<keyword evidence="5 7" id="KW-0378">Hydrolase</keyword>
<keyword evidence="11" id="KW-1185">Reference proteome</keyword>
<feature type="active site" description="Nucleophile" evidence="8">
    <location>
        <position position="90"/>
    </location>
</feature>
<feature type="site" description="Interacts with free ubiquitin" evidence="9">
    <location>
        <position position="233"/>
    </location>
</feature>